<feature type="transmembrane region" description="Helical" evidence="1">
    <location>
        <begin position="246"/>
        <end position="265"/>
    </location>
</feature>
<feature type="transmembrane region" description="Helical" evidence="1">
    <location>
        <begin position="295"/>
        <end position="313"/>
    </location>
</feature>
<name>A0A934NP63_9NOCA</name>
<feature type="transmembrane region" description="Helical" evidence="1">
    <location>
        <begin position="124"/>
        <end position="145"/>
    </location>
</feature>
<dbReference type="EMBL" id="JAEMNV010000002">
    <property type="protein sequence ID" value="MBJ8338737.1"/>
    <property type="molecule type" value="Genomic_DNA"/>
</dbReference>
<dbReference type="RefSeq" id="WP_199703390.1">
    <property type="nucleotide sequence ID" value="NZ_JAEMNV010000002.1"/>
</dbReference>
<evidence type="ECO:0000313" key="2">
    <source>
        <dbReference type="EMBL" id="MBJ8338737.1"/>
    </source>
</evidence>
<feature type="transmembrane region" description="Helical" evidence="1">
    <location>
        <begin position="382"/>
        <end position="407"/>
    </location>
</feature>
<evidence type="ECO:0000313" key="3">
    <source>
        <dbReference type="Proteomes" id="UP000655868"/>
    </source>
</evidence>
<feature type="transmembrane region" description="Helical" evidence="1">
    <location>
        <begin position="165"/>
        <end position="182"/>
    </location>
</feature>
<feature type="transmembrane region" description="Helical" evidence="1">
    <location>
        <begin position="344"/>
        <end position="362"/>
    </location>
</feature>
<feature type="transmembrane region" description="Helical" evidence="1">
    <location>
        <begin position="271"/>
        <end position="288"/>
    </location>
</feature>
<comment type="caution">
    <text evidence="2">The sequence shown here is derived from an EMBL/GenBank/DDBJ whole genome shotgun (WGS) entry which is preliminary data.</text>
</comment>
<accession>A0A934NP63</accession>
<keyword evidence="1" id="KW-0472">Membrane</keyword>
<evidence type="ECO:0000256" key="1">
    <source>
        <dbReference type="SAM" id="Phobius"/>
    </source>
</evidence>
<feature type="transmembrane region" description="Helical" evidence="1">
    <location>
        <begin position="100"/>
        <end position="117"/>
    </location>
</feature>
<feature type="transmembrane region" description="Helical" evidence="1">
    <location>
        <begin position="45"/>
        <end position="66"/>
    </location>
</feature>
<reference evidence="2" key="1">
    <citation type="submission" date="2020-12" db="EMBL/GenBank/DDBJ databases">
        <title>Antrihabitans popcorni sp. nov. and Antrihabitans auranticaus sp. nov., isolated from a larva cave.</title>
        <authorList>
            <person name="Lee S.D."/>
            <person name="Kim I.S."/>
        </authorList>
    </citation>
    <scope>NUCLEOTIDE SEQUENCE</scope>
    <source>
        <strain evidence="2">YC3-6</strain>
    </source>
</reference>
<keyword evidence="1" id="KW-1133">Transmembrane helix</keyword>
<gene>
    <name evidence="2" type="ORF">JGU71_07550</name>
</gene>
<dbReference type="Proteomes" id="UP000655868">
    <property type="component" value="Unassembled WGS sequence"/>
</dbReference>
<protein>
    <submittedName>
        <fullName evidence="2">Uncharacterized protein</fullName>
    </submittedName>
</protein>
<sequence length="420" mass="42959">MTRFDRAVAIVAAVLGGFVAGYAVVDSEPYDITMAESGFSPFPWWLTPQWVGILALVSAVGALALLQRLPVAWTWCAALLGPGLLAAPAVVDIATAQSGSVNGLGAGLIVAAAGRLADGRSVVLLGLLGGLLCSAVFSAHVQLALWGRVERWSVSIGPFYPEPAVPVSVLVVVGVVLLIAMWRNGFEGFALIARGSVGVVSLLAAVLLLTYVWLGSTAASVGSWTVAVAVASGSVILAARVLPEGRVVLVGLAVAASCVSQVAWIGQLEGVALGVRLGLVVVGLAVGLRVRKPTPGVVVIAVVTASGLLVDWVDGVPEVAYVAVLPLAVGYAVGACVPRRADALIGAMVPFAMTYFTISPPVPPAEYEWRTNFAYVVEPPKIVIEVYGPLAVGVLVATAVACVAAVAMWRLSFAKVAAAG</sequence>
<feature type="transmembrane region" description="Helical" evidence="1">
    <location>
        <begin position="189"/>
        <end position="214"/>
    </location>
</feature>
<feature type="transmembrane region" description="Helical" evidence="1">
    <location>
        <begin position="220"/>
        <end position="239"/>
    </location>
</feature>
<feature type="transmembrane region" description="Helical" evidence="1">
    <location>
        <begin position="319"/>
        <end position="337"/>
    </location>
</feature>
<keyword evidence="1" id="KW-0812">Transmembrane</keyword>
<dbReference type="AlphaFoldDB" id="A0A934NP63"/>
<proteinExistence type="predicted"/>
<feature type="transmembrane region" description="Helical" evidence="1">
    <location>
        <begin position="73"/>
        <end position="94"/>
    </location>
</feature>
<keyword evidence="3" id="KW-1185">Reference proteome</keyword>
<organism evidence="2 3">
    <name type="scientific">Antrihabitans stalagmiti</name>
    <dbReference type="NCBI Taxonomy" id="2799499"/>
    <lineage>
        <taxon>Bacteria</taxon>
        <taxon>Bacillati</taxon>
        <taxon>Actinomycetota</taxon>
        <taxon>Actinomycetes</taxon>
        <taxon>Mycobacteriales</taxon>
        <taxon>Nocardiaceae</taxon>
        <taxon>Antrihabitans</taxon>
    </lineage>
</organism>
<feature type="transmembrane region" description="Helical" evidence="1">
    <location>
        <begin position="7"/>
        <end position="25"/>
    </location>
</feature>